<protein>
    <submittedName>
        <fullName evidence="1">Unannotated protein</fullName>
    </submittedName>
</protein>
<gene>
    <name evidence="1" type="ORF">UFOPK3576_01480</name>
</gene>
<accession>A0A6J7HE22</accession>
<name>A0A6J7HE22_9ZZZZ</name>
<sequence length="184" mass="19711">MTSRQSRSVGSRSGMTLLHFAQVEPMIRAPRSMCWTCFLTHQATSTWVTLRRMPSAMLSLAIGCSRATTLCTQLVGTHSACLQKTLPSSADQTQLSGRTKTSNNKRFPCVATHVPSTGIEFSTRVILSTTSGPSGSSCKCMSVAWPIAKTAPLTGAQPAKPFSQTSRSLVDCASVAIQQSPRRS</sequence>
<reference evidence="1" key="1">
    <citation type="submission" date="2020-05" db="EMBL/GenBank/DDBJ databases">
        <authorList>
            <person name="Chiriac C."/>
            <person name="Salcher M."/>
            <person name="Ghai R."/>
            <person name="Kavagutti S V."/>
        </authorList>
    </citation>
    <scope>NUCLEOTIDE SEQUENCE</scope>
</reference>
<evidence type="ECO:0000313" key="1">
    <source>
        <dbReference type="EMBL" id="CAB4917016.1"/>
    </source>
</evidence>
<dbReference type="EMBL" id="CAFBMO010000085">
    <property type="protein sequence ID" value="CAB4917016.1"/>
    <property type="molecule type" value="Genomic_DNA"/>
</dbReference>
<proteinExistence type="predicted"/>
<dbReference type="AlphaFoldDB" id="A0A6J7HE22"/>
<organism evidence="1">
    <name type="scientific">freshwater metagenome</name>
    <dbReference type="NCBI Taxonomy" id="449393"/>
    <lineage>
        <taxon>unclassified sequences</taxon>
        <taxon>metagenomes</taxon>
        <taxon>ecological metagenomes</taxon>
    </lineage>
</organism>